<sequence length="446" mass="50673">TTFCTLDGPINAFCSSKDGSQVAVAGRNVFKIVSIDQDNKFQEKINLRVGRINLNFSITDVQWHPVEDHILATAAGNGAVVIWNLNKITKQKQELVFYEHKRTVNRIKFHPQDTTLLLSGSQDGTMNCFDIRKQSVLFSAHGKSESIRDIEFSPFDGKQFATACDNGNVQLWDMRRTDTYYHQFMAHNGPVFTLDWHPEDRNWIATGGRDKCVKVWDVQGKATPVNNIQTISSVSRIKWRPQKKYQIASCALLVDFDIHVWDIRRPYIPYATFSEHKDVPTGIMWRQTSRGKDPHVFLSCSKDCTLYQHVFSDAYHPADHAPPMAVALNISGDISFAMCDKSITNNTKSFHTKIRTPVQLSNQGSFTRKLPDAPSDHFTSRANSSLFVFSEKDSTTDSQFKVLAKSYRLSGRPFAELCEHNSNVASSLFLYKHAQTWSILKTLYTD</sequence>
<proteinExistence type="inferred from homology"/>
<evidence type="ECO:0000256" key="10">
    <source>
        <dbReference type="PROSITE-ProRule" id="PRU00221"/>
    </source>
</evidence>
<dbReference type="PANTHER" id="PTHR46200">
    <property type="entry name" value="GATOR COMPLEX PROTEIN WDR24"/>
    <property type="match status" value="1"/>
</dbReference>
<keyword evidence="6" id="KW-0863">Zinc-finger</keyword>
<dbReference type="InterPro" id="IPR001680">
    <property type="entry name" value="WD40_rpt"/>
</dbReference>
<feature type="repeat" description="WD" evidence="10">
    <location>
        <begin position="140"/>
        <end position="182"/>
    </location>
</feature>
<dbReference type="InterPro" id="IPR019775">
    <property type="entry name" value="WD40_repeat_CS"/>
</dbReference>
<comment type="similarity">
    <text evidence="1">Belongs to the WD repeat WDR24 family.</text>
</comment>
<dbReference type="PROSITE" id="PS00678">
    <property type="entry name" value="WD_REPEATS_1"/>
    <property type="match status" value="1"/>
</dbReference>
<evidence type="ECO:0000256" key="4">
    <source>
        <dbReference type="ARBA" id="ARBA00022723"/>
    </source>
</evidence>
<evidence type="ECO:0000256" key="2">
    <source>
        <dbReference type="ARBA" id="ARBA00022540"/>
    </source>
</evidence>
<dbReference type="KEGG" id="nve:5517963"/>
<keyword evidence="7" id="KW-0862">Zinc</keyword>
<keyword evidence="3 10" id="KW-0853">WD repeat</keyword>
<dbReference type="InterPro" id="IPR013979">
    <property type="entry name" value="TIF_beta_prop-like"/>
</dbReference>
<gene>
    <name evidence="12" type="ORF">NEMVEDRAFT_v1g91072</name>
</gene>
<dbReference type="Gene3D" id="2.130.10.10">
    <property type="entry name" value="YVTN repeat-like/Quinoprotein amine dehydrogenase"/>
    <property type="match status" value="1"/>
</dbReference>
<dbReference type="Proteomes" id="UP000001593">
    <property type="component" value="Unassembled WGS sequence"/>
</dbReference>
<dbReference type="GO" id="GO:0008270">
    <property type="term" value="F:zinc ion binding"/>
    <property type="evidence" value="ECO:0007669"/>
    <property type="project" value="UniProtKB-KW"/>
</dbReference>
<dbReference type="Pfam" id="PF08662">
    <property type="entry name" value="eIF2A"/>
    <property type="match status" value="1"/>
</dbReference>
<dbReference type="STRING" id="45351.A7RRV3"/>
<dbReference type="SUPFAM" id="SSF50978">
    <property type="entry name" value="WD40 repeat-like"/>
    <property type="match status" value="1"/>
</dbReference>
<dbReference type="PhylomeDB" id="A7RRV3"/>
<dbReference type="SMART" id="SM00320">
    <property type="entry name" value="WD40"/>
    <property type="match status" value="6"/>
</dbReference>
<evidence type="ECO:0000256" key="7">
    <source>
        <dbReference type="ARBA" id="ARBA00022833"/>
    </source>
</evidence>
<dbReference type="OMA" id="ENPHYND"/>
<feature type="non-terminal residue" evidence="12">
    <location>
        <position position="1"/>
    </location>
</feature>
<dbReference type="PROSITE" id="PS50294">
    <property type="entry name" value="WD_REPEATS_REGION"/>
    <property type="match status" value="1"/>
</dbReference>
<keyword evidence="5" id="KW-0677">Repeat</keyword>
<evidence type="ECO:0000256" key="5">
    <source>
        <dbReference type="ARBA" id="ARBA00022737"/>
    </source>
</evidence>
<protein>
    <recommendedName>
        <fullName evidence="9">GATOR2 complex protein WDR24</fullName>
    </recommendedName>
</protein>
<dbReference type="InterPro" id="IPR036322">
    <property type="entry name" value="WD40_repeat_dom_sf"/>
</dbReference>
<evidence type="ECO:0000313" key="12">
    <source>
        <dbReference type="EMBL" id="EDO45890.1"/>
    </source>
</evidence>
<dbReference type="PROSITE" id="PS50082">
    <property type="entry name" value="WD_REPEATS_2"/>
    <property type="match status" value="3"/>
</dbReference>
<dbReference type="FunCoup" id="A7RRV3">
    <property type="interactions" value="390"/>
</dbReference>
<dbReference type="Pfam" id="PF00400">
    <property type="entry name" value="WD40"/>
    <property type="match status" value="1"/>
</dbReference>
<dbReference type="InterPro" id="IPR015943">
    <property type="entry name" value="WD40/YVTN_repeat-like_dom_sf"/>
</dbReference>
<dbReference type="GO" id="GO:0032008">
    <property type="term" value="P:positive regulation of TOR signaling"/>
    <property type="evidence" value="ECO:0007669"/>
    <property type="project" value="InterPro"/>
</dbReference>
<feature type="non-terminal residue" evidence="12">
    <location>
        <position position="446"/>
    </location>
</feature>
<dbReference type="EMBL" id="DS469532">
    <property type="protein sequence ID" value="EDO45890.1"/>
    <property type="molecule type" value="Genomic_DNA"/>
</dbReference>
<feature type="domain" description="Translation initiation factor beta propellor-like" evidence="11">
    <location>
        <begin position="51"/>
        <end position="164"/>
    </location>
</feature>
<evidence type="ECO:0000256" key="8">
    <source>
        <dbReference type="ARBA" id="ARBA00022917"/>
    </source>
</evidence>
<dbReference type="InParanoid" id="A7RRV3"/>
<keyword evidence="2" id="KW-0396">Initiation factor</keyword>
<organism evidence="12 13">
    <name type="scientific">Nematostella vectensis</name>
    <name type="common">Starlet sea anemone</name>
    <dbReference type="NCBI Taxonomy" id="45351"/>
    <lineage>
        <taxon>Eukaryota</taxon>
        <taxon>Metazoa</taxon>
        <taxon>Cnidaria</taxon>
        <taxon>Anthozoa</taxon>
        <taxon>Hexacorallia</taxon>
        <taxon>Actiniaria</taxon>
        <taxon>Edwardsiidae</taxon>
        <taxon>Nematostella</taxon>
    </lineage>
</organism>
<evidence type="ECO:0000256" key="9">
    <source>
        <dbReference type="ARBA" id="ARBA00040269"/>
    </source>
</evidence>
<dbReference type="GO" id="GO:0003743">
    <property type="term" value="F:translation initiation factor activity"/>
    <property type="evidence" value="ECO:0007669"/>
    <property type="project" value="UniProtKB-KW"/>
</dbReference>
<keyword evidence="4" id="KW-0479">Metal-binding</keyword>
<accession>A7RRV3</accession>
<dbReference type="PANTHER" id="PTHR46200:SF1">
    <property type="entry name" value="GATOR COMPLEX PROTEIN WDR24"/>
    <property type="match status" value="1"/>
</dbReference>
<name>A7RRV3_NEMVE</name>
<keyword evidence="8" id="KW-0648">Protein biosynthesis</keyword>
<evidence type="ECO:0000313" key="13">
    <source>
        <dbReference type="Proteomes" id="UP000001593"/>
    </source>
</evidence>
<dbReference type="eggNOG" id="KOG0269">
    <property type="taxonomic scope" value="Eukaryota"/>
</dbReference>
<evidence type="ECO:0000256" key="1">
    <source>
        <dbReference type="ARBA" id="ARBA00008134"/>
    </source>
</evidence>
<evidence type="ECO:0000259" key="11">
    <source>
        <dbReference type="Pfam" id="PF08662"/>
    </source>
</evidence>
<feature type="repeat" description="WD" evidence="10">
    <location>
        <begin position="97"/>
        <end position="139"/>
    </location>
</feature>
<dbReference type="AlphaFoldDB" id="A7RRV3"/>
<reference evidence="12 13" key="1">
    <citation type="journal article" date="2007" name="Science">
        <title>Sea anemone genome reveals ancestral eumetazoan gene repertoire and genomic organization.</title>
        <authorList>
            <person name="Putnam N.H."/>
            <person name="Srivastava M."/>
            <person name="Hellsten U."/>
            <person name="Dirks B."/>
            <person name="Chapman J."/>
            <person name="Salamov A."/>
            <person name="Terry A."/>
            <person name="Shapiro H."/>
            <person name="Lindquist E."/>
            <person name="Kapitonov V.V."/>
            <person name="Jurka J."/>
            <person name="Genikhovich G."/>
            <person name="Grigoriev I.V."/>
            <person name="Lucas S.M."/>
            <person name="Steele R.E."/>
            <person name="Finnerty J.R."/>
            <person name="Technau U."/>
            <person name="Martindale M.Q."/>
            <person name="Rokhsar D.S."/>
        </authorList>
    </citation>
    <scope>NUCLEOTIDE SEQUENCE [LARGE SCALE GENOMIC DNA]</scope>
    <source>
        <strain evidence="13">CH2 X CH6</strain>
    </source>
</reference>
<keyword evidence="13" id="KW-1185">Reference proteome</keyword>
<evidence type="ECO:0000256" key="3">
    <source>
        <dbReference type="ARBA" id="ARBA00022574"/>
    </source>
</evidence>
<evidence type="ECO:0000256" key="6">
    <source>
        <dbReference type="ARBA" id="ARBA00022771"/>
    </source>
</evidence>
<dbReference type="InterPro" id="IPR037590">
    <property type="entry name" value="WDR24"/>
</dbReference>
<feature type="repeat" description="WD" evidence="10">
    <location>
        <begin position="184"/>
        <end position="219"/>
    </location>
</feature>
<dbReference type="HOGENOM" id="CLU_049843_0_0_1"/>